<accession>A0A7V2AU86</accession>
<dbReference type="InterPro" id="IPR051048">
    <property type="entry name" value="Peptidase_S8/S53_subtilisin"/>
</dbReference>
<dbReference type="InterPro" id="IPR023828">
    <property type="entry name" value="Peptidase_S8_Ser-AS"/>
</dbReference>
<comment type="caution">
    <text evidence="8">The sequence shown here is derived from an EMBL/GenBank/DDBJ whole genome shotgun (WGS) entry which is preliminary data.</text>
</comment>
<feature type="domain" description="Peptidase S8/S53" evidence="6">
    <location>
        <begin position="141"/>
        <end position="295"/>
    </location>
</feature>
<dbReference type="GO" id="GO:0004252">
    <property type="term" value="F:serine-type endopeptidase activity"/>
    <property type="evidence" value="ECO:0007669"/>
    <property type="project" value="InterPro"/>
</dbReference>
<dbReference type="InterPro" id="IPR025965">
    <property type="entry name" value="FlgD/Vpr_Ig-like"/>
</dbReference>
<evidence type="ECO:0000259" key="6">
    <source>
        <dbReference type="Pfam" id="PF00082"/>
    </source>
</evidence>
<dbReference type="PROSITE" id="PS51892">
    <property type="entry name" value="SUBTILASE"/>
    <property type="match status" value="1"/>
</dbReference>
<dbReference type="EMBL" id="DSEC01000196">
    <property type="protein sequence ID" value="HER43362.1"/>
    <property type="molecule type" value="Genomic_DNA"/>
</dbReference>
<reference evidence="8" key="1">
    <citation type="journal article" date="2020" name="mSystems">
        <title>Genome- and Community-Level Interaction Insights into Carbon Utilization and Element Cycling Functions of Hydrothermarchaeota in Hydrothermal Sediment.</title>
        <authorList>
            <person name="Zhou Z."/>
            <person name="Liu Y."/>
            <person name="Xu W."/>
            <person name="Pan J."/>
            <person name="Luo Z.H."/>
            <person name="Li M."/>
        </authorList>
    </citation>
    <scope>NUCLEOTIDE SEQUENCE [LARGE SCALE GENOMIC DNA]</scope>
    <source>
        <strain evidence="8">SpSt-1233</strain>
    </source>
</reference>
<dbReference type="NCBIfam" id="TIGR04183">
    <property type="entry name" value="Por_Secre_tail"/>
    <property type="match status" value="1"/>
</dbReference>
<dbReference type="InterPro" id="IPR000209">
    <property type="entry name" value="Peptidase_S8/S53_dom"/>
</dbReference>
<dbReference type="PROSITE" id="PS00138">
    <property type="entry name" value="SUBTILASE_SER"/>
    <property type="match status" value="1"/>
</dbReference>
<dbReference type="Gene3D" id="2.60.40.4070">
    <property type="match status" value="1"/>
</dbReference>
<feature type="non-terminal residue" evidence="8">
    <location>
        <position position="1"/>
    </location>
</feature>
<evidence type="ECO:0000256" key="5">
    <source>
        <dbReference type="PROSITE-ProRule" id="PRU01240"/>
    </source>
</evidence>
<keyword evidence="3" id="KW-0378">Hydrolase</keyword>
<dbReference type="Proteomes" id="UP000886069">
    <property type="component" value="Unassembled WGS sequence"/>
</dbReference>
<dbReference type="GO" id="GO:0006508">
    <property type="term" value="P:proteolysis"/>
    <property type="evidence" value="ECO:0007669"/>
    <property type="project" value="UniProtKB-KW"/>
</dbReference>
<dbReference type="AlphaFoldDB" id="A0A7V2AU86"/>
<name>A0A7V2AU86_UNCEI</name>
<keyword evidence="4" id="KW-0720">Serine protease</keyword>
<protein>
    <submittedName>
        <fullName evidence="8">T9SS type A sorting domain-containing protein</fullName>
    </submittedName>
</protein>
<organism evidence="8">
    <name type="scientific">Eiseniibacteriota bacterium</name>
    <dbReference type="NCBI Taxonomy" id="2212470"/>
    <lineage>
        <taxon>Bacteria</taxon>
        <taxon>Candidatus Eiseniibacteriota</taxon>
    </lineage>
</organism>
<sequence>IEHSSIIQITPSGNLGRGDKHAVAPVPPGGSVTLRIAAADYAGSSVLAMWGTTLWRTDPNDLSFRMKSPLGSTVALEGTVPFFDGYYLWFEKSVSPRGTCAMNVYIENDLNPSCGGTWELTIVNSSGSEIEAISNIADNVSSWAGGAEFLDYASDQKNVTFPATADSSFTNGSYSTRGFEGYGGVGDGSILPGEISAFSGRGARIDGHRLLDICSPGNYDVYTTRTHQDGTTYPNGSYRQFSGTSAAGPHVAAAAALVRQVFPSAGTPEIVERLRASAARDEFTGPDYNDTWGYGKLRILQAIGIATGVEEMAAGLAPPRLLLDQNYPNPFNPTTWIPFYTPGDGVVAVKIYNVKGELVRVLEDRWTSGGAHSVVWNGDDRNGRPAASGLYFCVLRHGGRIETRKLVLLR</sequence>
<dbReference type="InterPro" id="IPR036852">
    <property type="entry name" value="Peptidase_S8/S53_dom_sf"/>
</dbReference>
<gene>
    <name evidence="8" type="ORF">ENO08_02755</name>
</gene>
<keyword evidence="2" id="KW-0645">Protease</keyword>
<comment type="caution">
    <text evidence="5">Lacks conserved residue(s) required for the propagation of feature annotation.</text>
</comment>
<evidence type="ECO:0000256" key="3">
    <source>
        <dbReference type="ARBA" id="ARBA00022801"/>
    </source>
</evidence>
<dbReference type="Pfam" id="PF00082">
    <property type="entry name" value="Peptidase_S8"/>
    <property type="match status" value="1"/>
</dbReference>
<dbReference type="PANTHER" id="PTHR43399:SF4">
    <property type="entry name" value="CELL WALL-ASSOCIATED PROTEASE"/>
    <property type="match status" value="1"/>
</dbReference>
<evidence type="ECO:0000256" key="1">
    <source>
        <dbReference type="ARBA" id="ARBA00011073"/>
    </source>
</evidence>
<evidence type="ECO:0000256" key="2">
    <source>
        <dbReference type="ARBA" id="ARBA00022670"/>
    </source>
</evidence>
<comment type="similarity">
    <text evidence="1 5">Belongs to the peptidase S8 family.</text>
</comment>
<dbReference type="SUPFAM" id="SSF52743">
    <property type="entry name" value="Subtilisin-like"/>
    <property type="match status" value="1"/>
</dbReference>
<dbReference type="Pfam" id="PF13860">
    <property type="entry name" value="FlgD_ig"/>
    <property type="match status" value="1"/>
</dbReference>
<dbReference type="PANTHER" id="PTHR43399">
    <property type="entry name" value="SUBTILISIN-RELATED"/>
    <property type="match status" value="1"/>
</dbReference>
<evidence type="ECO:0000313" key="8">
    <source>
        <dbReference type="EMBL" id="HER43362.1"/>
    </source>
</evidence>
<evidence type="ECO:0000256" key="4">
    <source>
        <dbReference type="ARBA" id="ARBA00022825"/>
    </source>
</evidence>
<dbReference type="Gene3D" id="3.40.50.200">
    <property type="entry name" value="Peptidase S8/S53 domain"/>
    <property type="match status" value="1"/>
</dbReference>
<dbReference type="InterPro" id="IPR026444">
    <property type="entry name" value="Secre_tail"/>
</dbReference>
<proteinExistence type="inferred from homology"/>
<evidence type="ECO:0000259" key="7">
    <source>
        <dbReference type="Pfam" id="PF13860"/>
    </source>
</evidence>
<feature type="domain" description="FlgD/Vpr Ig-like" evidence="7">
    <location>
        <begin position="346"/>
        <end position="391"/>
    </location>
</feature>